<keyword evidence="5" id="KW-1185">Reference proteome</keyword>
<dbReference type="PROSITE" id="PS51272">
    <property type="entry name" value="SLH"/>
    <property type="match status" value="3"/>
</dbReference>
<feature type="domain" description="SLH" evidence="3">
    <location>
        <begin position="32"/>
        <end position="99"/>
    </location>
</feature>
<dbReference type="Pfam" id="PF00395">
    <property type="entry name" value="SLH"/>
    <property type="match status" value="2"/>
</dbReference>
<dbReference type="EMBL" id="BAUT01000021">
    <property type="protein sequence ID" value="GAE26284.1"/>
    <property type="molecule type" value="Genomic_DNA"/>
</dbReference>
<keyword evidence="1 2" id="KW-0732">Signal</keyword>
<evidence type="ECO:0000256" key="1">
    <source>
        <dbReference type="ARBA" id="ARBA00022729"/>
    </source>
</evidence>
<feature type="signal peptide" evidence="2">
    <location>
        <begin position="1"/>
        <end position="20"/>
    </location>
</feature>
<reference evidence="4" key="1">
    <citation type="journal article" date="2014" name="Genome Announc.">
        <title>Draft Genome Sequences of Three Alkaliphilic Bacillus Strains, Bacillus wakoensis JCM 9140T, Bacillus akibai JCM 9157T, and Bacillus hemicellulosilyticus JCM 9152T.</title>
        <authorList>
            <person name="Yuki M."/>
            <person name="Oshima K."/>
            <person name="Suda W."/>
            <person name="Oshida Y."/>
            <person name="Kitamura K."/>
            <person name="Iida T."/>
            <person name="Hattori M."/>
            <person name="Ohkuma M."/>
        </authorList>
    </citation>
    <scope>NUCLEOTIDE SEQUENCE [LARGE SCALE GENOMIC DNA]</scope>
    <source>
        <strain evidence="4">JCM 9140</strain>
    </source>
</reference>
<evidence type="ECO:0000313" key="4">
    <source>
        <dbReference type="EMBL" id="GAE26284.1"/>
    </source>
</evidence>
<dbReference type="InterPro" id="IPR051465">
    <property type="entry name" value="Cell_Envelope_Struct_Comp"/>
</dbReference>
<evidence type="ECO:0000259" key="3">
    <source>
        <dbReference type="PROSITE" id="PS51272"/>
    </source>
</evidence>
<dbReference type="OrthoDB" id="174569at2"/>
<gene>
    <name evidence="4" type="ORF">JCM9140_2333</name>
</gene>
<sequence>MMRKRTAWLIAICIAAISFAQVPLASADERTTDHYYAIDVFDHWAERELTDFLLADVFKGYQNENGQTYLNPDADITRAQFTAILVRALGLEEREGSAKRFPDVSDNHAMKKEIAIASSHGIIQGTKDGSFQPNEKIRRDQLVTMIVRAFENTIDFSGEARTFHDVTDQNWAKAEIDAASSVGLVQGDRNDQFRPSESATRAHAAVMLFRALEQEQWDVPDAEFFKNVILSSEERENELVGSGNIDELHAHNEQRFLGYFKTLSDQSVDNAWDLYHSYDRLDFTLIEEPDIHVLKATDRFAVVELTGGMLEVYTELYGSGSHSFGSYENTYYLRKDKNEWKIYFVDFGYVSGSDMEMNERPSIFFWK</sequence>
<feature type="domain" description="SLH" evidence="3">
    <location>
        <begin position="159"/>
        <end position="222"/>
    </location>
</feature>
<proteinExistence type="predicted"/>
<organism evidence="4 5">
    <name type="scientific">Halalkalibacter wakoensis JCM 9140</name>
    <dbReference type="NCBI Taxonomy" id="1236970"/>
    <lineage>
        <taxon>Bacteria</taxon>
        <taxon>Bacillati</taxon>
        <taxon>Bacillota</taxon>
        <taxon>Bacilli</taxon>
        <taxon>Bacillales</taxon>
        <taxon>Bacillaceae</taxon>
        <taxon>Halalkalibacter</taxon>
    </lineage>
</organism>
<dbReference type="PANTHER" id="PTHR43308:SF5">
    <property type="entry name" value="S-LAYER PROTEIN _ PEPTIDOGLYCAN ENDO-BETA-N-ACETYLGLUCOSAMINIDASE"/>
    <property type="match status" value="1"/>
</dbReference>
<evidence type="ECO:0000313" key="5">
    <source>
        <dbReference type="Proteomes" id="UP000018890"/>
    </source>
</evidence>
<comment type="caution">
    <text evidence="4">The sequence shown here is derived from an EMBL/GenBank/DDBJ whole genome shotgun (WGS) entry which is preliminary data.</text>
</comment>
<feature type="chain" id="PRO_5039727320" description="SLH domain-containing protein" evidence="2">
    <location>
        <begin position="21"/>
        <end position="367"/>
    </location>
</feature>
<dbReference type="AlphaFoldDB" id="W4Q4J1"/>
<evidence type="ECO:0000256" key="2">
    <source>
        <dbReference type="SAM" id="SignalP"/>
    </source>
</evidence>
<name>W4Q4J1_9BACI</name>
<dbReference type="RefSeq" id="WP_052002185.1">
    <property type="nucleotide sequence ID" value="NZ_BAUT01000021.1"/>
</dbReference>
<dbReference type="PANTHER" id="PTHR43308">
    <property type="entry name" value="OUTER MEMBRANE PROTEIN ALPHA-RELATED"/>
    <property type="match status" value="1"/>
</dbReference>
<dbReference type="InterPro" id="IPR001119">
    <property type="entry name" value="SLH_dom"/>
</dbReference>
<dbReference type="STRING" id="1236970.JCM9140_2333"/>
<feature type="domain" description="SLH" evidence="3">
    <location>
        <begin position="100"/>
        <end position="157"/>
    </location>
</feature>
<dbReference type="Proteomes" id="UP000018890">
    <property type="component" value="Unassembled WGS sequence"/>
</dbReference>
<accession>W4Q4J1</accession>
<protein>
    <recommendedName>
        <fullName evidence="3">SLH domain-containing protein</fullName>
    </recommendedName>
</protein>